<feature type="non-terminal residue" evidence="1">
    <location>
        <position position="43"/>
    </location>
</feature>
<dbReference type="EMBL" id="BGPR01009126">
    <property type="protein sequence ID" value="GBN38132.1"/>
    <property type="molecule type" value="Genomic_DNA"/>
</dbReference>
<dbReference type="Proteomes" id="UP000499080">
    <property type="component" value="Unassembled WGS sequence"/>
</dbReference>
<sequence>MTTDISVAVRWDPVNQQELDDYDYDGGNSSSRLFERSRIKALA</sequence>
<name>A0A4Y2NGV2_ARAVE</name>
<protein>
    <submittedName>
        <fullName evidence="1">Uncharacterized protein</fullName>
    </submittedName>
</protein>
<organism evidence="1 2">
    <name type="scientific">Araneus ventricosus</name>
    <name type="common">Orbweaver spider</name>
    <name type="synonym">Epeira ventricosa</name>
    <dbReference type="NCBI Taxonomy" id="182803"/>
    <lineage>
        <taxon>Eukaryota</taxon>
        <taxon>Metazoa</taxon>
        <taxon>Ecdysozoa</taxon>
        <taxon>Arthropoda</taxon>
        <taxon>Chelicerata</taxon>
        <taxon>Arachnida</taxon>
        <taxon>Araneae</taxon>
        <taxon>Araneomorphae</taxon>
        <taxon>Entelegynae</taxon>
        <taxon>Araneoidea</taxon>
        <taxon>Araneidae</taxon>
        <taxon>Araneus</taxon>
    </lineage>
</organism>
<proteinExistence type="predicted"/>
<keyword evidence="2" id="KW-1185">Reference proteome</keyword>
<evidence type="ECO:0000313" key="2">
    <source>
        <dbReference type="Proteomes" id="UP000499080"/>
    </source>
</evidence>
<comment type="caution">
    <text evidence="1">The sequence shown here is derived from an EMBL/GenBank/DDBJ whole genome shotgun (WGS) entry which is preliminary data.</text>
</comment>
<evidence type="ECO:0000313" key="1">
    <source>
        <dbReference type="EMBL" id="GBN38132.1"/>
    </source>
</evidence>
<reference evidence="1 2" key="1">
    <citation type="journal article" date="2019" name="Sci. Rep.">
        <title>Orb-weaving spider Araneus ventricosus genome elucidates the spidroin gene catalogue.</title>
        <authorList>
            <person name="Kono N."/>
            <person name="Nakamura H."/>
            <person name="Ohtoshi R."/>
            <person name="Moran D.A.P."/>
            <person name="Shinohara A."/>
            <person name="Yoshida Y."/>
            <person name="Fujiwara M."/>
            <person name="Mori M."/>
            <person name="Tomita M."/>
            <person name="Arakawa K."/>
        </authorList>
    </citation>
    <scope>NUCLEOTIDE SEQUENCE [LARGE SCALE GENOMIC DNA]</scope>
</reference>
<accession>A0A4Y2NGV2</accession>
<gene>
    <name evidence="1" type="ORF">AVEN_154037_1</name>
</gene>
<dbReference type="AlphaFoldDB" id="A0A4Y2NGV2"/>